<dbReference type="RefSeq" id="WP_205168551.1">
    <property type="nucleotide sequence ID" value="NZ_JAFBDZ010000001.1"/>
</dbReference>
<keyword evidence="8" id="KW-1185">Reference proteome</keyword>
<dbReference type="EC" id="3.6.4.12" evidence="7"/>
<dbReference type="GO" id="GO:0003678">
    <property type="term" value="F:DNA helicase activity"/>
    <property type="evidence" value="ECO:0007669"/>
    <property type="project" value="UniProtKB-EC"/>
</dbReference>
<dbReference type="InterPro" id="IPR001650">
    <property type="entry name" value="Helicase_C-like"/>
</dbReference>
<dbReference type="Proteomes" id="UP001646157">
    <property type="component" value="Unassembled WGS sequence"/>
</dbReference>
<evidence type="ECO:0000256" key="2">
    <source>
        <dbReference type="ARBA" id="ARBA00022801"/>
    </source>
</evidence>
<dbReference type="InterPro" id="IPR011545">
    <property type="entry name" value="DEAD/DEAH_box_helicase_dom"/>
</dbReference>
<accession>A0ABS2N9E9</accession>
<evidence type="ECO:0000259" key="6">
    <source>
        <dbReference type="PROSITE" id="PS51194"/>
    </source>
</evidence>
<name>A0ABS2N9E9_9BACI</name>
<dbReference type="NCBIfam" id="TIGR00614">
    <property type="entry name" value="recQ_fam"/>
    <property type="match status" value="1"/>
</dbReference>
<dbReference type="Gene3D" id="3.40.50.300">
    <property type="entry name" value="P-loop containing nucleotide triphosphate hydrolases"/>
    <property type="match status" value="2"/>
</dbReference>
<dbReference type="InterPro" id="IPR027417">
    <property type="entry name" value="P-loop_NTPase"/>
</dbReference>
<dbReference type="SUPFAM" id="SSF52540">
    <property type="entry name" value="P-loop containing nucleoside triphosphate hydrolases"/>
    <property type="match status" value="1"/>
</dbReference>
<dbReference type="GO" id="GO:0016787">
    <property type="term" value="F:hydrolase activity"/>
    <property type="evidence" value="ECO:0007669"/>
    <property type="project" value="UniProtKB-KW"/>
</dbReference>
<organism evidence="7 8">
    <name type="scientific">Rossellomorea pakistanensis</name>
    <dbReference type="NCBI Taxonomy" id="992288"/>
    <lineage>
        <taxon>Bacteria</taxon>
        <taxon>Bacillati</taxon>
        <taxon>Bacillota</taxon>
        <taxon>Bacilli</taxon>
        <taxon>Bacillales</taxon>
        <taxon>Bacillaceae</taxon>
        <taxon>Rossellomorea</taxon>
    </lineage>
</organism>
<evidence type="ECO:0000313" key="7">
    <source>
        <dbReference type="EMBL" id="MBM7584389.1"/>
    </source>
</evidence>
<dbReference type="InterPro" id="IPR004589">
    <property type="entry name" value="DNA_helicase_ATP-dep_RecQ"/>
</dbReference>
<dbReference type="PANTHER" id="PTHR13710">
    <property type="entry name" value="DNA HELICASE RECQ FAMILY MEMBER"/>
    <property type="match status" value="1"/>
</dbReference>
<evidence type="ECO:0000313" key="8">
    <source>
        <dbReference type="Proteomes" id="UP001646157"/>
    </source>
</evidence>
<keyword evidence="1" id="KW-0547">Nucleotide-binding</keyword>
<dbReference type="PANTHER" id="PTHR13710:SF84">
    <property type="entry name" value="ATP-DEPENDENT DNA HELICASE RECS-RELATED"/>
    <property type="match status" value="1"/>
</dbReference>
<dbReference type="SMART" id="SM00490">
    <property type="entry name" value="HELICc"/>
    <property type="match status" value="1"/>
</dbReference>
<dbReference type="EMBL" id="JAFBDZ010000001">
    <property type="protein sequence ID" value="MBM7584389.1"/>
    <property type="molecule type" value="Genomic_DNA"/>
</dbReference>
<dbReference type="PROSITE" id="PS51194">
    <property type="entry name" value="HELICASE_CTER"/>
    <property type="match status" value="1"/>
</dbReference>
<evidence type="ECO:0000256" key="1">
    <source>
        <dbReference type="ARBA" id="ARBA00022741"/>
    </source>
</evidence>
<protein>
    <submittedName>
        <fullName evidence="7">ATP-dependent DNA helicase RecQ</fullName>
        <ecNumber evidence="7">3.6.4.12</ecNumber>
    </submittedName>
</protein>
<dbReference type="Pfam" id="PF00271">
    <property type="entry name" value="Helicase_C"/>
    <property type="match status" value="1"/>
</dbReference>
<evidence type="ECO:0000259" key="5">
    <source>
        <dbReference type="PROSITE" id="PS51192"/>
    </source>
</evidence>
<feature type="domain" description="Helicase C-terminal" evidence="6">
    <location>
        <begin position="218"/>
        <end position="362"/>
    </location>
</feature>
<dbReference type="InterPro" id="IPR014001">
    <property type="entry name" value="Helicase_ATP-bd"/>
</dbReference>
<proteinExistence type="predicted"/>
<keyword evidence="3 7" id="KW-0347">Helicase</keyword>
<evidence type="ECO:0000256" key="4">
    <source>
        <dbReference type="ARBA" id="ARBA00022840"/>
    </source>
</evidence>
<dbReference type="PROSITE" id="PS51192">
    <property type="entry name" value="HELICASE_ATP_BIND_1"/>
    <property type="match status" value="1"/>
</dbReference>
<gene>
    <name evidence="7" type="ORF">JOC86_000926</name>
</gene>
<evidence type="ECO:0000256" key="3">
    <source>
        <dbReference type="ARBA" id="ARBA00022806"/>
    </source>
</evidence>
<keyword evidence="4" id="KW-0067">ATP-binding</keyword>
<sequence>MNLLKDLKERFGYTHFRIGQRDVIESVLNGNDTIAMLPTGTGKSLCYQLAGYRMDGHVLIVSPLLSLMQDQVEQMKVMGEKRVIALNSFLSFSERKKILRKLTQFKFIFISPEMVMNPTILEKLTVLDISLYVIDEAHCISQWGPDFRPDYMKLGTIRKKFNQPIVLALTATATEYVRSDIKKTLNIHAAKEYVYSIDRPNIGLMVKEVQNHEDKMLNLLEIVKKLKKPGIIYFSSKRLAEETSEWLKDQGLTKTAYYHGGMDQEQRILIQQQFLYNKLNVICATSAFGMGINKENVRFVIHFHMPTSIESYLQEIGRAGRDGMMSLALLLYCKRDEQLPLQIVENELPSNIQIEEYLKLIMGDKRKTKDSLELTDIQERFINYYHDYFINRGTNDILSISQKIINIRDGRTNYKKEKIVEFLLWITGQGCKRSRLVSLFDESKSETIPNCCDWCGLTFEQYESKEDTNLYEEDTSWQEQLKKILLPV</sequence>
<feature type="domain" description="Helicase ATP-binding" evidence="5">
    <location>
        <begin position="24"/>
        <end position="191"/>
    </location>
</feature>
<keyword evidence="2 7" id="KW-0378">Hydrolase</keyword>
<dbReference type="CDD" id="cd17920">
    <property type="entry name" value="DEXHc_RecQ"/>
    <property type="match status" value="1"/>
</dbReference>
<comment type="caution">
    <text evidence="7">The sequence shown here is derived from an EMBL/GenBank/DDBJ whole genome shotgun (WGS) entry which is preliminary data.</text>
</comment>
<reference evidence="7 8" key="1">
    <citation type="submission" date="2021-01" db="EMBL/GenBank/DDBJ databases">
        <title>Genomic Encyclopedia of Type Strains, Phase IV (KMG-IV): sequencing the most valuable type-strain genomes for metagenomic binning, comparative biology and taxonomic classification.</title>
        <authorList>
            <person name="Goeker M."/>
        </authorList>
    </citation>
    <scope>NUCLEOTIDE SEQUENCE [LARGE SCALE GENOMIC DNA]</scope>
    <source>
        <strain evidence="7 8">DSM 24834</strain>
    </source>
</reference>
<dbReference type="Pfam" id="PF00270">
    <property type="entry name" value="DEAD"/>
    <property type="match status" value="1"/>
</dbReference>
<dbReference type="SMART" id="SM00487">
    <property type="entry name" value="DEXDc"/>
    <property type="match status" value="1"/>
</dbReference>